<dbReference type="EMBL" id="BRLB01000006">
    <property type="protein sequence ID" value="GKX29961.1"/>
    <property type="molecule type" value="Genomic_DNA"/>
</dbReference>
<protein>
    <submittedName>
        <fullName evidence="1">Lantibiotic ABC transporter</fullName>
    </submittedName>
</protein>
<organism evidence="1 2">
    <name type="scientific">Vallitalea longa</name>
    <dbReference type="NCBI Taxonomy" id="2936439"/>
    <lineage>
        <taxon>Bacteria</taxon>
        <taxon>Bacillati</taxon>
        <taxon>Bacillota</taxon>
        <taxon>Clostridia</taxon>
        <taxon>Lachnospirales</taxon>
        <taxon>Vallitaleaceae</taxon>
        <taxon>Vallitalea</taxon>
    </lineage>
</organism>
<proteinExistence type="predicted"/>
<name>A0A9W5YC57_9FIRM</name>
<dbReference type="Proteomes" id="UP001144256">
    <property type="component" value="Unassembled WGS sequence"/>
</dbReference>
<dbReference type="Gene3D" id="3.30.980.10">
    <property type="entry name" value="Threonyl-trna Synthetase, Chain A, domain 2"/>
    <property type="match status" value="1"/>
</dbReference>
<dbReference type="InterPro" id="IPR018163">
    <property type="entry name" value="Thr/Ala-tRNA-synth_IIc_edit"/>
</dbReference>
<accession>A0A9W5YC57</accession>
<comment type="caution">
    <text evidence="1">The sequence shown here is derived from an EMBL/GenBank/DDBJ whole genome shotgun (WGS) entry which is preliminary data.</text>
</comment>
<dbReference type="AlphaFoldDB" id="A0A9W5YC57"/>
<dbReference type="RefSeq" id="WP_281815747.1">
    <property type="nucleotide sequence ID" value="NZ_BRLB01000006.1"/>
</dbReference>
<sequence>MAITLLQEALMYSVYFAPRGRKRLLNLGHQISQRYLSPLDNLVGVIGDAGAGKSVFIKGMFPGLELTNDDDGVNVRPLPLLDGADTGFFSSHTYHIDVRFESAFTQMYMLADAVKEAINNGKRVIVEHFELMYPYLKMNADIIIGIGEEVIVTRPSIFGPCPNDIAEIVQKSIKYRRMAHTAEDLTGYVLEKQFGFEHIEGHNDVKHGFVLEFDSEPKIDIQDLEDRTKELIKKGLDVCYVDDNHISIDNDKFECTGPRIHLKNTSDIEHFHLVKELKYNPMTNSYALIGIIGIEEKINISELNSLKHHM</sequence>
<reference evidence="1" key="1">
    <citation type="submission" date="2022-06" db="EMBL/GenBank/DDBJ databases">
        <title>Vallitalea longa sp. nov., an anaerobic bacterium isolated from marine sediment.</title>
        <authorList>
            <person name="Hirano S."/>
            <person name="Terahara T."/>
            <person name="Mori K."/>
            <person name="Hamada M."/>
            <person name="Matsumoto R."/>
            <person name="Kobayashi T."/>
        </authorList>
    </citation>
    <scope>NUCLEOTIDE SEQUENCE</scope>
    <source>
        <strain evidence="1">SH18-1</strain>
    </source>
</reference>
<dbReference type="SUPFAM" id="SSF55186">
    <property type="entry name" value="ThrRS/AlaRS common domain"/>
    <property type="match status" value="1"/>
</dbReference>
<gene>
    <name evidence="1" type="ORF">SH1V18_24410</name>
</gene>
<keyword evidence="2" id="KW-1185">Reference proteome</keyword>
<dbReference type="GO" id="GO:0000166">
    <property type="term" value="F:nucleotide binding"/>
    <property type="evidence" value="ECO:0007669"/>
    <property type="project" value="InterPro"/>
</dbReference>
<evidence type="ECO:0000313" key="1">
    <source>
        <dbReference type="EMBL" id="GKX29961.1"/>
    </source>
</evidence>
<evidence type="ECO:0000313" key="2">
    <source>
        <dbReference type="Proteomes" id="UP001144256"/>
    </source>
</evidence>